<dbReference type="InterPro" id="IPR014016">
    <property type="entry name" value="UvrD-like_ATP-bd"/>
</dbReference>
<evidence type="ECO:0000256" key="2">
    <source>
        <dbReference type="ARBA" id="ARBA00022741"/>
    </source>
</evidence>
<evidence type="ECO:0000256" key="4">
    <source>
        <dbReference type="ARBA" id="ARBA00022806"/>
    </source>
</evidence>
<keyword evidence="2 11" id="KW-0547">Nucleotide-binding</keyword>
<evidence type="ECO:0000313" key="16">
    <source>
        <dbReference type="Proteomes" id="UP000028545"/>
    </source>
</evidence>
<dbReference type="Gene3D" id="3.40.50.300">
    <property type="entry name" value="P-loop containing nucleotide triphosphate hydrolases"/>
    <property type="match status" value="2"/>
</dbReference>
<dbReference type="GO" id="GO:0043138">
    <property type="term" value="F:3'-5' DNA helicase activity"/>
    <property type="evidence" value="ECO:0007669"/>
    <property type="project" value="UniProtKB-EC"/>
</dbReference>
<dbReference type="InterPro" id="IPR013986">
    <property type="entry name" value="DExx_box_DNA_helicase_dom_sf"/>
</dbReference>
<feature type="region of interest" description="Disordered" evidence="12">
    <location>
        <begin position="725"/>
        <end position="769"/>
    </location>
</feature>
<accession>A0A084FZ46</accession>
<dbReference type="InterPro" id="IPR000212">
    <property type="entry name" value="DNA_helicase_UvrD/REP"/>
</dbReference>
<dbReference type="GeneID" id="27727280"/>
<dbReference type="GO" id="GO:0005634">
    <property type="term" value="C:nucleus"/>
    <property type="evidence" value="ECO:0007669"/>
    <property type="project" value="TreeGrafter"/>
</dbReference>
<comment type="caution">
    <text evidence="15">The sequence shown here is derived from an EMBL/GenBank/DDBJ whole genome shotgun (WGS) entry which is preliminary data.</text>
</comment>
<keyword evidence="3 11" id="KW-0378">Hydrolase</keyword>
<dbReference type="CDD" id="cd17932">
    <property type="entry name" value="DEXQc_UvrD"/>
    <property type="match status" value="1"/>
</dbReference>
<comment type="catalytic activity">
    <reaction evidence="8">
        <text>Couples ATP hydrolysis with the unwinding of duplex DNA by translocating in the 3'-5' direction.</text>
        <dbReference type="EC" id="5.6.2.4"/>
    </reaction>
</comment>
<name>A0A084FZ46_PSEDA</name>
<evidence type="ECO:0000256" key="6">
    <source>
        <dbReference type="ARBA" id="ARBA00023125"/>
    </source>
</evidence>
<evidence type="ECO:0000256" key="5">
    <source>
        <dbReference type="ARBA" id="ARBA00022840"/>
    </source>
</evidence>
<keyword evidence="6" id="KW-0238">DNA-binding</keyword>
<dbReference type="OrthoDB" id="1470711at2759"/>
<sequence length="1094" mass="122617">MADASGLNHPLLKTLNAAQRRAVTSKADTVAILAGPGSGKTHTLTTRVVWLINHFGYQPWNIVVATFTVKASREMKERISKALGEEAARKIVLGTFHSIARRYLAVYGEKIGLSKKFVITDDGDSRAIIKRICERLRIPLDPHGVKEWISKRKVRGPWDEPANPGEKKKPDSPEHLKVFAEYKDHLERHNLLDYDDLLVKGVELLRRFPSCVKNVEAVLIDEYQDTNGIQYELMKLFASAKNRITVVGDPDQSIYGWRSAEIRNLHRLLDEFPRTDEISLEENYRSSQLILDASLKVIQQDETRYQKILKPTHHKGTLPVLRTLYSSQTEGEWVVGEVKRVILMTGRMLNYDDIAILLRSASLSRHIESALGKEGIPYKMVGGLKFYDRIEVKFLLDYLRVIYQPDNNDALIRILNKPKRGIGEATLKNLLEEAETSKLSLWYIVLSHCRGQRKLKTKFTKTAEKNLSGSLIRIICGLRHRLERRNADGEPSIGLVQLIEELITQLDFRQYLTDTYPLEHEHESRLANVDEFLTLAGDFARDLGGEGELPQVEGVEQPSTDTDVLGKFLTNVALATDAQTNDKSGEEGENRPVVTISTIHAAKGLEWPVVFVPAVYTGSLPHSRSEDSAEERRLLYVAMTRAQALLYLSVPWHTNSWERERVSRSLFLPDDIMKYFSTFGPSFDDKVVEAMAKILGRKAPSMADTFKKLPEMFAIEDDRQPEFPAGYDRPAGHVSREIPGGGYARKRQSWSDPFNPTNPPRNGSAWDTKGYTSAWQKDYTTTMEKSSQFTMAAALPGFTTAGAHHTALASVGAGSGPKGAGRGQQQQGRHQAASTKRPANQPTLSSFCRPNNTATTYPSTVNRPVTLKRPPDDAWDDDDFLRGVPRKRIVHPGQVENSFNQPLSENTIRELTKRGLQDVKRRVQARRSLVETSLPPIITIKDDDDDDDPDVEIVEVRKTTEQKKKTTTKYPGFSSSPPRPEPSERPPVRAALEAAKDTFQNRVITGHGVRRPVSFHATTMGNATTAAKFGRIGAGELAPLAPRINNKYGVGVVSALGRQEGLKPMEKLTKPFKPLTVDRNGNLARGQGKNVRRF</sequence>
<protein>
    <recommendedName>
        <fullName evidence="9">DNA 3'-5' helicase</fullName>
        <ecNumber evidence="9">5.6.2.4</ecNumber>
    </recommendedName>
</protein>
<dbReference type="Proteomes" id="UP000028545">
    <property type="component" value="Unassembled WGS sequence"/>
</dbReference>
<dbReference type="RefSeq" id="XP_016640157.1">
    <property type="nucleotide sequence ID" value="XM_016789894.1"/>
</dbReference>
<feature type="compositionally biased region" description="Polar residues" evidence="12">
    <location>
        <begin position="837"/>
        <end position="863"/>
    </location>
</feature>
<dbReference type="CDD" id="cd18807">
    <property type="entry name" value="SF1_C_UvrD"/>
    <property type="match status" value="1"/>
</dbReference>
<comment type="catalytic activity">
    <reaction evidence="10">
        <text>ATP + H2O = ADP + phosphate + H(+)</text>
        <dbReference type="Rhea" id="RHEA:13065"/>
        <dbReference type="ChEBI" id="CHEBI:15377"/>
        <dbReference type="ChEBI" id="CHEBI:15378"/>
        <dbReference type="ChEBI" id="CHEBI:30616"/>
        <dbReference type="ChEBI" id="CHEBI:43474"/>
        <dbReference type="ChEBI" id="CHEBI:456216"/>
        <dbReference type="EC" id="5.6.2.4"/>
    </reaction>
</comment>
<comment type="similarity">
    <text evidence="1">Belongs to the helicase family. UvrD subfamily.</text>
</comment>
<dbReference type="InterPro" id="IPR014017">
    <property type="entry name" value="DNA_helicase_UvrD-like_C"/>
</dbReference>
<evidence type="ECO:0000256" key="7">
    <source>
        <dbReference type="ARBA" id="ARBA00023235"/>
    </source>
</evidence>
<feature type="compositionally biased region" description="Gly residues" evidence="12">
    <location>
        <begin position="813"/>
        <end position="822"/>
    </location>
</feature>
<keyword evidence="5 11" id="KW-0067">ATP-binding</keyword>
<dbReference type="PROSITE" id="PS51198">
    <property type="entry name" value="UVRD_HELICASE_ATP_BIND"/>
    <property type="match status" value="1"/>
</dbReference>
<dbReference type="HOGENOM" id="CLU_004585_4_2_1"/>
<reference evidence="15 16" key="1">
    <citation type="journal article" date="2014" name="Genome Announc.">
        <title>Draft genome sequence of the pathogenic fungus Scedosporium apiospermum.</title>
        <authorList>
            <person name="Vandeputte P."/>
            <person name="Ghamrawi S."/>
            <person name="Rechenmann M."/>
            <person name="Iltis A."/>
            <person name="Giraud S."/>
            <person name="Fleury M."/>
            <person name="Thornton C."/>
            <person name="Delhaes L."/>
            <person name="Meyer W."/>
            <person name="Papon N."/>
            <person name="Bouchara J.P."/>
        </authorList>
    </citation>
    <scope>NUCLEOTIDE SEQUENCE [LARGE SCALE GENOMIC DNA]</scope>
    <source>
        <strain evidence="15 16">IHEM 14462</strain>
    </source>
</reference>
<dbReference type="InterPro" id="IPR027417">
    <property type="entry name" value="P-loop_NTPase"/>
</dbReference>
<dbReference type="PANTHER" id="PTHR11070:SF2">
    <property type="entry name" value="ATP-DEPENDENT DNA HELICASE SRS2"/>
    <property type="match status" value="1"/>
</dbReference>
<feature type="binding site" evidence="11">
    <location>
        <begin position="34"/>
        <end position="41"/>
    </location>
    <ligand>
        <name>ATP</name>
        <dbReference type="ChEBI" id="CHEBI:30616"/>
    </ligand>
</feature>
<dbReference type="Gene3D" id="1.10.10.160">
    <property type="match status" value="1"/>
</dbReference>
<dbReference type="Pfam" id="PF13361">
    <property type="entry name" value="UvrD_C"/>
    <property type="match status" value="1"/>
</dbReference>
<evidence type="ECO:0000259" key="13">
    <source>
        <dbReference type="PROSITE" id="PS51198"/>
    </source>
</evidence>
<dbReference type="KEGG" id="sapo:SAPIO_CDS8208"/>
<dbReference type="PANTHER" id="PTHR11070">
    <property type="entry name" value="UVRD / RECB / PCRA DNA HELICASE FAMILY MEMBER"/>
    <property type="match status" value="1"/>
</dbReference>
<dbReference type="GO" id="GO:0005524">
    <property type="term" value="F:ATP binding"/>
    <property type="evidence" value="ECO:0007669"/>
    <property type="project" value="UniProtKB-UniRule"/>
</dbReference>
<feature type="domain" description="UvrD-like helicase C-terminal" evidence="14">
    <location>
        <begin position="288"/>
        <end position="604"/>
    </location>
</feature>
<keyword evidence="7" id="KW-0413">Isomerase</keyword>
<dbReference type="GO" id="GO:0000725">
    <property type="term" value="P:recombinational repair"/>
    <property type="evidence" value="ECO:0007669"/>
    <property type="project" value="TreeGrafter"/>
</dbReference>
<dbReference type="GO" id="GO:0016887">
    <property type="term" value="F:ATP hydrolysis activity"/>
    <property type="evidence" value="ECO:0007669"/>
    <property type="project" value="RHEA"/>
</dbReference>
<gene>
    <name evidence="15" type="ORF">SAPIO_CDS8208</name>
</gene>
<feature type="region of interest" description="Disordered" evidence="12">
    <location>
        <begin position="809"/>
        <end position="878"/>
    </location>
</feature>
<dbReference type="PROSITE" id="PS51217">
    <property type="entry name" value="UVRD_HELICASE_CTER"/>
    <property type="match status" value="1"/>
</dbReference>
<dbReference type="AlphaFoldDB" id="A0A084FZ46"/>
<keyword evidence="16" id="KW-1185">Reference proteome</keyword>
<evidence type="ECO:0000256" key="3">
    <source>
        <dbReference type="ARBA" id="ARBA00022801"/>
    </source>
</evidence>
<dbReference type="SUPFAM" id="SSF52540">
    <property type="entry name" value="P-loop containing nucleoside triphosphate hydrolases"/>
    <property type="match status" value="1"/>
</dbReference>
<evidence type="ECO:0000313" key="15">
    <source>
        <dbReference type="EMBL" id="KEZ40358.1"/>
    </source>
</evidence>
<dbReference type="Pfam" id="PF00580">
    <property type="entry name" value="UvrD-helicase"/>
    <property type="match status" value="1"/>
</dbReference>
<evidence type="ECO:0000256" key="8">
    <source>
        <dbReference type="ARBA" id="ARBA00034617"/>
    </source>
</evidence>
<dbReference type="OMA" id="FAQVRYQ"/>
<dbReference type="Gene3D" id="1.10.486.10">
    <property type="entry name" value="PCRA, domain 4"/>
    <property type="match status" value="1"/>
</dbReference>
<evidence type="ECO:0000259" key="14">
    <source>
        <dbReference type="PROSITE" id="PS51217"/>
    </source>
</evidence>
<evidence type="ECO:0000256" key="11">
    <source>
        <dbReference type="PROSITE-ProRule" id="PRU00560"/>
    </source>
</evidence>
<evidence type="ECO:0000256" key="1">
    <source>
        <dbReference type="ARBA" id="ARBA00009922"/>
    </source>
</evidence>
<keyword evidence="4 11" id="KW-0347">Helicase</keyword>
<evidence type="ECO:0000256" key="10">
    <source>
        <dbReference type="ARBA" id="ARBA00048988"/>
    </source>
</evidence>
<dbReference type="EMBL" id="JOWA01000121">
    <property type="protein sequence ID" value="KEZ40358.1"/>
    <property type="molecule type" value="Genomic_DNA"/>
</dbReference>
<organism evidence="15 16">
    <name type="scientific">Pseudallescheria apiosperma</name>
    <name type="common">Scedosporium apiospermum</name>
    <dbReference type="NCBI Taxonomy" id="563466"/>
    <lineage>
        <taxon>Eukaryota</taxon>
        <taxon>Fungi</taxon>
        <taxon>Dikarya</taxon>
        <taxon>Ascomycota</taxon>
        <taxon>Pezizomycotina</taxon>
        <taxon>Sordariomycetes</taxon>
        <taxon>Hypocreomycetidae</taxon>
        <taxon>Microascales</taxon>
        <taxon>Microascaceae</taxon>
        <taxon>Scedosporium</taxon>
    </lineage>
</organism>
<evidence type="ECO:0000256" key="9">
    <source>
        <dbReference type="ARBA" id="ARBA00034808"/>
    </source>
</evidence>
<feature type="domain" description="UvrD-like helicase ATP-binding" evidence="13">
    <location>
        <begin position="13"/>
        <end position="287"/>
    </location>
</feature>
<feature type="region of interest" description="Disordered" evidence="12">
    <location>
        <begin position="958"/>
        <end position="987"/>
    </location>
</feature>
<dbReference type="GO" id="GO:0003677">
    <property type="term" value="F:DNA binding"/>
    <property type="evidence" value="ECO:0007669"/>
    <property type="project" value="UniProtKB-KW"/>
</dbReference>
<proteinExistence type="inferred from homology"/>
<evidence type="ECO:0000256" key="12">
    <source>
        <dbReference type="SAM" id="MobiDB-lite"/>
    </source>
</evidence>
<feature type="compositionally biased region" description="Low complexity" evidence="12">
    <location>
        <begin position="823"/>
        <end position="833"/>
    </location>
</feature>
<dbReference type="VEuPathDB" id="FungiDB:SAPIO_CDS8208"/>
<dbReference type="EC" id="5.6.2.4" evidence="9"/>